<feature type="domain" description="Thioredoxin-like fold" evidence="1">
    <location>
        <begin position="18"/>
        <end position="76"/>
    </location>
</feature>
<dbReference type="SUPFAM" id="SSF52833">
    <property type="entry name" value="Thioredoxin-like"/>
    <property type="match status" value="1"/>
</dbReference>
<sequence length="80" mass="8826">MLTLLTFPGNSDQPSFSPFCLKAMCLLHMSGQDWQPEYMSNPAKMPYGRLPVLRAGDRLIPDSSNIQAHLESLGADFNVG</sequence>
<proteinExistence type="predicted"/>
<evidence type="ECO:0000259" key="1">
    <source>
        <dbReference type="Pfam" id="PF17172"/>
    </source>
</evidence>
<dbReference type="CDD" id="cd03054">
    <property type="entry name" value="GST_N_Metaxin"/>
    <property type="match status" value="1"/>
</dbReference>
<dbReference type="InterPro" id="IPR012336">
    <property type="entry name" value="Thioredoxin-like_fold"/>
</dbReference>
<reference evidence="2" key="1">
    <citation type="submission" date="2018-06" db="EMBL/GenBank/DDBJ databases">
        <authorList>
            <person name="Zhirakovskaya E."/>
        </authorList>
    </citation>
    <scope>NUCLEOTIDE SEQUENCE</scope>
</reference>
<dbReference type="AlphaFoldDB" id="A0A3B0SLI4"/>
<feature type="non-terminal residue" evidence="2">
    <location>
        <position position="80"/>
    </location>
</feature>
<protein>
    <recommendedName>
        <fullName evidence="1">Thioredoxin-like fold domain-containing protein</fullName>
    </recommendedName>
</protein>
<name>A0A3B0SLI4_9ZZZZ</name>
<gene>
    <name evidence="2" type="ORF">MNBD_ALPHA07-1193</name>
</gene>
<dbReference type="EMBL" id="UOEG01000287">
    <property type="protein sequence ID" value="VAW05083.1"/>
    <property type="molecule type" value="Genomic_DNA"/>
</dbReference>
<organism evidence="2">
    <name type="scientific">hydrothermal vent metagenome</name>
    <dbReference type="NCBI Taxonomy" id="652676"/>
    <lineage>
        <taxon>unclassified sequences</taxon>
        <taxon>metagenomes</taxon>
        <taxon>ecological metagenomes</taxon>
    </lineage>
</organism>
<accession>A0A3B0SLI4</accession>
<dbReference type="Gene3D" id="3.40.30.110">
    <property type="match status" value="1"/>
</dbReference>
<dbReference type="InterPro" id="IPR036249">
    <property type="entry name" value="Thioredoxin-like_sf"/>
</dbReference>
<dbReference type="Pfam" id="PF17172">
    <property type="entry name" value="GST_N_4"/>
    <property type="match status" value="1"/>
</dbReference>
<evidence type="ECO:0000313" key="2">
    <source>
        <dbReference type="EMBL" id="VAW05083.1"/>
    </source>
</evidence>